<keyword evidence="4 9" id="KW-0732">Signal</keyword>
<dbReference type="PANTHER" id="PTHR33562">
    <property type="entry name" value="ATILLA, ISOFORM B-RELATED-RELATED"/>
    <property type="match status" value="1"/>
</dbReference>
<dbReference type="InterPro" id="IPR050975">
    <property type="entry name" value="Sleep_regulator"/>
</dbReference>
<feature type="signal peptide" evidence="9">
    <location>
        <begin position="1"/>
        <end position="18"/>
    </location>
</feature>
<feature type="chain" id="PRO_5041357234" description="Protein sleepless" evidence="9">
    <location>
        <begin position="19"/>
        <end position="168"/>
    </location>
</feature>
<evidence type="ECO:0000256" key="3">
    <source>
        <dbReference type="ARBA" id="ARBA00022692"/>
    </source>
</evidence>
<evidence type="ECO:0000256" key="5">
    <source>
        <dbReference type="ARBA" id="ARBA00022989"/>
    </source>
</evidence>
<evidence type="ECO:0000256" key="4">
    <source>
        <dbReference type="ARBA" id="ARBA00022729"/>
    </source>
</evidence>
<evidence type="ECO:0000256" key="1">
    <source>
        <dbReference type="ARBA" id="ARBA00004589"/>
    </source>
</evidence>
<gene>
    <name evidence="10" type="ORF">Zmor_001482</name>
</gene>
<proteinExistence type="predicted"/>
<keyword evidence="5 8" id="KW-1133">Transmembrane helix</keyword>
<evidence type="ECO:0000313" key="11">
    <source>
        <dbReference type="Proteomes" id="UP001168821"/>
    </source>
</evidence>
<evidence type="ECO:0000313" key="10">
    <source>
        <dbReference type="EMBL" id="KAJ3666024.1"/>
    </source>
</evidence>
<feature type="transmembrane region" description="Helical" evidence="8">
    <location>
        <begin position="141"/>
        <end position="163"/>
    </location>
</feature>
<sequence length="168" mass="18670">MKLKLLILALSVVAVSNALRCYDCDPTTDGQCTTPEKDNTKTTVCEEDDGATIPPTYLKKLIHDIDTTEIETRVTNRAELQFECFTMFYETEEEGETSGVYRGCIEKSKYIDSSCSYLEEWLNKGNVSCQTCPNDKCNDEYVGGAAALTVSLGIVVLNLLLCVKVFTF</sequence>
<evidence type="ECO:0000256" key="6">
    <source>
        <dbReference type="ARBA" id="ARBA00023136"/>
    </source>
</evidence>
<keyword evidence="11" id="KW-1185">Reference proteome</keyword>
<dbReference type="EMBL" id="JALNTZ010000001">
    <property type="protein sequence ID" value="KAJ3666024.1"/>
    <property type="molecule type" value="Genomic_DNA"/>
</dbReference>
<reference evidence="10" key="1">
    <citation type="journal article" date="2023" name="G3 (Bethesda)">
        <title>Whole genome assemblies of Zophobas morio and Tenebrio molitor.</title>
        <authorList>
            <person name="Kaur S."/>
            <person name="Stinson S.A."/>
            <person name="diCenzo G.C."/>
        </authorList>
    </citation>
    <scope>NUCLEOTIDE SEQUENCE</scope>
    <source>
        <strain evidence="10">QUZm001</strain>
    </source>
</reference>
<keyword evidence="3 8" id="KW-0812">Transmembrane</keyword>
<dbReference type="AlphaFoldDB" id="A0AA38MSD1"/>
<comment type="caution">
    <text evidence="10">The sequence shown here is derived from an EMBL/GenBank/DDBJ whole genome shotgun (WGS) entry which is preliminary data.</text>
</comment>
<dbReference type="GO" id="GO:0098552">
    <property type="term" value="C:side of membrane"/>
    <property type="evidence" value="ECO:0007669"/>
    <property type="project" value="UniProtKB-KW"/>
</dbReference>
<keyword evidence="6 8" id="KW-0472">Membrane</keyword>
<keyword evidence="2" id="KW-0325">Glycoprotein</keyword>
<comment type="subcellular location">
    <subcellularLocation>
        <location evidence="1">Membrane</location>
        <topology evidence="1">Lipid-anchor</topology>
        <topology evidence="1">GPI-anchor</topology>
    </subcellularLocation>
</comment>
<protein>
    <recommendedName>
        <fullName evidence="12">Protein sleepless</fullName>
    </recommendedName>
</protein>
<accession>A0AA38MSD1</accession>
<organism evidence="10 11">
    <name type="scientific">Zophobas morio</name>
    <dbReference type="NCBI Taxonomy" id="2755281"/>
    <lineage>
        <taxon>Eukaryota</taxon>
        <taxon>Metazoa</taxon>
        <taxon>Ecdysozoa</taxon>
        <taxon>Arthropoda</taxon>
        <taxon>Hexapoda</taxon>
        <taxon>Insecta</taxon>
        <taxon>Pterygota</taxon>
        <taxon>Neoptera</taxon>
        <taxon>Endopterygota</taxon>
        <taxon>Coleoptera</taxon>
        <taxon>Polyphaga</taxon>
        <taxon>Cucujiformia</taxon>
        <taxon>Tenebrionidae</taxon>
        <taxon>Zophobas</taxon>
    </lineage>
</organism>
<keyword evidence="7" id="KW-0449">Lipoprotein</keyword>
<evidence type="ECO:0008006" key="12">
    <source>
        <dbReference type="Google" id="ProtNLM"/>
    </source>
</evidence>
<keyword evidence="2" id="KW-0336">GPI-anchor</keyword>
<dbReference type="Proteomes" id="UP001168821">
    <property type="component" value="Unassembled WGS sequence"/>
</dbReference>
<evidence type="ECO:0000256" key="8">
    <source>
        <dbReference type="SAM" id="Phobius"/>
    </source>
</evidence>
<evidence type="ECO:0000256" key="9">
    <source>
        <dbReference type="SAM" id="SignalP"/>
    </source>
</evidence>
<evidence type="ECO:0000256" key="7">
    <source>
        <dbReference type="ARBA" id="ARBA00023288"/>
    </source>
</evidence>
<name>A0AA38MSD1_9CUCU</name>
<evidence type="ECO:0000256" key="2">
    <source>
        <dbReference type="ARBA" id="ARBA00022622"/>
    </source>
</evidence>